<organism evidence="5 6">
    <name type="scientific">Aspergillus saccharolyticus JOP 1030-1</name>
    <dbReference type="NCBI Taxonomy" id="1450539"/>
    <lineage>
        <taxon>Eukaryota</taxon>
        <taxon>Fungi</taxon>
        <taxon>Dikarya</taxon>
        <taxon>Ascomycota</taxon>
        <taxon>Pezizomycotina</taxon>
        <taxon>Eurotiomycetes</taxon>
        <taxon>Eurotiomycetidae</taxon>
        <taxon>Eurotiales</taxon>
        <taxon>Aspergillaceae</taxon>
        <taxon>Aspergillus</taxon>
        <taxon>Aspergillus subgen. Circumdati</taxon>
    </lineage>
</organism>
<keyword evidence="6" id="KW-1185">Reference proteome</keyword>
<proteinExistence type="inferred from homology"/>
<dbReference type="InterPro" id="IPR016161">
    <property type="entry name" value="Ald_DH/histidinol_DH"/>
</dbReference>
<reference evidence="5 6" key="1">
    <citation type="submission" date="2016-12" db="EMBL/GenBank/DDBJ databases">
        <title>The genomes of Aspergillus section Nigri reveals drivers in fungal speciation.</title>
        <authorList>
            <consortium name="DOE Joint Genome Institute"/>
            <person name="Vesth T.C."/>
            <person name="Nybo J."/>
            <person name="Theobald S."/>
            <person name="Brandl J."/>
            <person name="Frisvad J.C."/>
            <person name="Nielsen K.F."/>
            <person name="Lyhne E.K."/>
            <person name="Kogle M.E."/>
            <person name="Kuo A."/>
            <person name="Riley R."/>
            <person name="Clum A."/>
            <person name="Nolan M."/>
            <person name="Lipzen A."/>
            <person name="Salamov A."/>
            <person name="Henrissat B."/>
            <person name="Wiebenga A."/>
            <person name="De Vries R.P."/>
            <person name="Grigoriev I.V."/>
            <person name="Mortensen U.H."/>
            <person name="Andersen M.R."/>
            <person name="Baker S.E."/>
        </authorList>
    </citation>
    <scope>NUCLEOTIDE SEQUENCE [LARGE SCALE GENOMIC DNA]</scope>
    <source>
        <strain evidence="5 6">JOP 1030-1</strain>
    </source>
</reference>
<dbReference type="EC" id="1.2.1.3" evidence="2"/>
<evidence type="ECO:0000313" key="5">
    <source>
        <dbReference type="EMBL" id="PYH43273.1"/>
    </source>
</evidence>
<evidence type="ECO:0000256" key="3">
    <source>
        <dbReference type="ARBA" id="ARBA00049194"/>
    </source>
</evidence>
<dbReference type="PANTHER" id="PTHR11699">
    <property type="entry name" value="ALDEHYDE DEHYDROGENASE-RELATED"/>
    <property type="match status" value="1"/>
</dbReference>
<dbReference type="InterPro" id="IPR016163">
    <property type="entry name" value="Ald_DH_C"/>
</dbReference>
<dbReference type="SUPFAM" id="SSF53720">
    <property type="entry name" value="ALDH-like"/>
    <property type="match status" value="1"/>
</dbReference>
<dbReference type="STRING" id="1450539.A0A318ZF57"/>
<evidence type="ECO:0000313" key="6">
    <source>
        <dbReference type="Proteomes" id="UP000248349"/>
    </source>
</evidence>
<dbReference type="GeneID" id="37078132"/>
<dbReference type="RefSeq" id="XP_025429255.1">
    <property type="nucleotide sequence ID" value="XM_025576903.1"/>
</dbReference>
<feature type="domain" description="Aldehyde dehydrogenase" evidence="4">
    <location>
        <begin position="135"/>
        <end position="217"/>
    </location>
</feature>
<dbReference type="GO" id="GO:0004029">
    <property type="term" value="F:aldehyde dehydrogenase (NAD+) activity"/>
    <property type="evidence" value="ECO:0007669"/>
    <property type="project" value="UniProtKB-EC"/>
</dbReference>
<accession>A0A318ZF57</accession>
<evidence type="ECO:0000256" key="2">
    <source>
        <dbReference type="ARBA" id="ARBA00024226"/>
    </source>
</evidence>
<comment type="catalytic activity">
    <reaction evidence="3">
        <text>an aldehyde + NAD(+) + H2O = a carboxylate + NADH + 2 H(+)</text>
        <dbReference type="Rhea" id="RHEA:16185"/>
        <dbReference type="ChEBI" id="CHEBI:15377"/>
        <dbReference type="ChEBI" id="CHEBI:15378"/>
        <dbReference type="ChEBI" id="CHEBI:17478"/>
        <dbReference type="ChEBI" id="CHEBI:29067"/>
        <dbReference type="ChEBI" id="CHEBI:57540"/>
        <dbReference type="ChEBI" id="CHEBI:57945"/>
        <dbReference type="EC" id="1.2.1.3"/>
    </reaction>
</comment>
<gene>
    <name evidence="5" type="ORF">BP01DRAFT_375647</name>
</gene>
<evidence type="ECO:0000256" key="1">
    <source>
        <dbReference type="ARBA" id="ARBA00009986"/>
    </source>
</evidence>
<dbReference type="Gene3D" id="3.40.605.10">
    <property type="entry name" value="Aldehyde Dehydrogenase, Chain A, domain 1"/>
    <property type="match status" value="1"/>
</dbReference>
<dbReference type="InterPro" id="IPR016162">
    <property type="entry name" value="Ald_DH_N"/>
</dbReference>
<dbReference type="AlphaFoldDB" id="A0A318ZF57"/>
<dbReference type="Proteomes" id="UP000248349">
    <property type="component" value="Unassembled WGS sequence"/>
</dbReference>
<protein>
    <recommendedName>
        <fullName evidence="2">aldehyde dehydrogenase (NAD(+))</fullName>
        <ecNumber evidence="2">1.2.1.3</ecNumber>
    </recommendedName>
</protein>
<evidence type="ECO:0000259" key="4">
    <source>
        <dbReference type="Pfam" id="PF00171"/>
    </source>
</evidence>
<dbReference type="OrthoDB" id="310895at2759"/>
<dbReference type="EMBL" id="KZ821245">
    <property type="protein sequence ID" value="PYH43273.1"/>
    <property type="molecule type" value="Genomic_DNA"/>
</dbReference>
<dbReference type="InterPro" id="IPR015590">
    <property type="entry name" value="Aldehyde_DH_dom"/>
</dbReference>
<name>A0A318ZF57_9EURO</name>
<dbReference type="Gene3D" id="3.40.309.10">
    <property type="entry name" value="Aldehyde Dehydrogenase, Chain A, domain 2"/>
    <property type="match status" value="2"/>
</dbReference>
<sequence>MSYEAGNTCGLEKQLLHVVNILHGYGPTTGNAIASHMGVRCLSSTVSSLIDQLFQAAAVKSNLKTVHTDLGGKTPAIVFDDANLESAAEQTQFKVQYPSDTATTQGSQADKFQYERVMKYLTTGEKEGKLTFGDQVIGPVVVISKFQDEGEVIRKADDSEYGLYASVFTKDTDRAIRVSKLHEAGTVDMPFGGSKGSGLGCEGYLRSLDSYLEMKAILSKTV</sequence>
<dbReference type="Pfam" id="PF00171">
    <property type="entry name" value="Aldedh"/>
    <property type="match status" value="2"/>
</dbReference>
<feature type="domain" description="Aldehyde dehydrogenase" evidence="4">
    <location>
        <begin position="18"/>
        <end position="94"/>
    </location>
</feature>
<comment type="similarity">
    <text evidence="1">Belongs to the aldehyde dehydrogenase family.</text>
</comment>